<dbReference type="GO" id="GO:0007007">
    <property type="term" value="P:inner mitochondrial membrane organization"/>
    <property type="evidence" value="ECO:0007669"/>
    <property type="project" value="TreeGrafter"/>
</dbReference>
<dbReference type="OrthoDB" id="193467at2759"/>
<dbReference type="PANTHER" id="PTHR12497">
    <property type="entry name" value="TAZ PROTEIN TAFAZZIN"/>
    <property type="match status" value="1"/>
</dbReference>
<keyword evidence="2" id="KW-0808">Transferase</keyword>
<reference evidence="7" key="1">
    <citation type="submission" date="2020-03" db="EMBL/GenBank/DDBJ databases">
        <title>Site-based positive gene gene selection in Geosmithia morbida across the United States reveals a broad range of putative effectors and factors for local host and environmental adapation.</title>
        <authorList>
            <person name="Onufrak A."/>
            <person name="Murdoch R.W."/>
            <person name="Gazis R."/>
            <person name="Huff M."/>
            <person name="Staton M."/>
            <person name="Klingeman W."/>
            <person name="Hadziabdic D."/>
        </authorList>
    </citation>
    <scope>NUCLEOTIDE SEQUENCE</scope>
    <source>
        <strain evidence="7">1262</strain>
    </source>
</reference>
<evidence type="ECO:0000256" key="1">
    <source>
        <dbReference type="ARBA" id="ARBA00004170"/>
    </source>
</evidence>
<proteinExistence type="inferred from homology"/>
<evidence type="ECO:0000256" key="3">
    <source>
        <dbReference type="ARBA" id="ARBA00023098"/>
    </source>
</evidence>
<evidence type="ECO:0000313" key="7">
    <source>
        <dbReference type="EMBL" id="KAF4123297.1"/>
    </source>
</evidence>
<dbReference type="AlphaFoldDB" id="A0A9P4YVI2"/>
<keyword evidence="8" id="KW-1185">Reference proteome</keyword>
<evidence type="ECO:0000256" key="6">
    <source>
        <dbReference type="RuleBase" id="RU365062"/>
    </source>
</evidence>
<protein>
    <recommendedName>
        <fullName evidence="6">Tafazzin family protein</fullName>
    </recommendedName>
</protein>
<gene>
    <name evidence="7" type="ORF">GMORB2_6849</name>
</gene>
<evidence type="ECO:0000256" key="5">
    <source>
        <dbReference type="ARBA" id="ARBA00023315"/>
    </source>
</evidence>
<dbReference type="EMBL" id="JAANYQ010000007">
    <property type="protein sequence ID" value="KAF4123297.1"/>
    <property type="molecule type" value="Genomic_DNA"/>
</dbReference>
<dbReference type="PRINTS" id="PR00979">
    <property type="entry name" value="TAFAZZIN"/>
</dbReference>
<dbReference type="InterPro" id="IPR000872">
    <property type="entry name" value="Tafazzin"/>
</dbReference>
<evidence type="ECO:0000256" key="2">
    <source>
        <dbReference type="ARBA" id="ARBA00022679"/>
    </source>
</evidence>
<dbReference type="GeneID" id="55973072"/>
<dbReference type="Proteomes" id="UP000749293">
    <property type="component" value="Unassembled WGS sequence"/>
</dbReference>
<dbReference type="RefSeq" id="XP_035321949.1">
    <property type="nucleotide sequence ID" value="XM_035468815.1"/>
</dbReference>
<keyword evidence="5 7" id="KW-0012">Acyltransferase</keyword>
<evidence type="ECO:0000256" key="4">
    <source>
        <dbReference type="ARBA" id="ARBA00023136"/>
    </source>
</evidence>
<comment type="caution">
    <text evidence="7">The sequence shown here is derived from an EMBL/GenBank/DDBJ whole genome shotgun (WGS) entry which is preliminary data.</text>
</comment>
<organism evidence="7 8">
    <name type="scientific">Geosmithia morbida</name>
    <dbReference type="NCBI Taxonomy" id="1094350"/>
    <lineage>
        <taxon>Eukaryota</taxon>
        <taxon>Fungi</taxon>
        <taxon>Dikarya</taxon>
        <taxon>Ascomycota</taxon>
        <taxon>Pezizomycotina</taxon>
        <taxon>Sordariomycetes</taxon>
        <taxon>Hypocreomycetidae</taxon>
        <taxon>Hypocreales</taxon>
        <taxon>Bionectriaceae</taxon>
        <taxon>Geosmithia</taxon>
    </lineage>
</organism>
<evidence type="ECO:0000313" key="8">
    <source>
        <dbReference type="Proteomes" id="UP000749293"/>
    </source>
</evidence>
<keyword evidence="4" id="KW-0472">Membrane</keyword>
<dbReference type="GO" id="GO:0047184">
    <property type="term" value="F:1-acylglycerophosphocholine O-acyltransferase activity"/>
    <property type="evidence" value="ECO:0007669"/>
    <property type="project" value="TreeGrafter"/>
</dbReference>
<dbReference type="GO" id="GO:0031966">
    <property type="term" value="C:mitochondrial membrane"/>
    <property type="evidence" value="ECO:0007669"/>
    <property type="project" value="TreeGrafter"/>
</dbReference>
<comment type="subcellular location">
    <subcellularLocation>
        <location evidence="1">Membrane</location>
        <topology evidence="1">Peripheral membrane protein</topology>
    </subcellularLocation>
</comment>
<name>A0A9P4YVI2_9HYPO</name>
<dbReference type="GO" id="GO:0035965">
    <property type="term" value="P:cardiolipin acyl-chain remodeling"/>
    <property type="evidence" value="ECO:0007669"/>
    <property type="project" value="TreeGrafter"/>
</dbReference>
<dbReference type="PANTHER" id="PTHR12497:SF0">
    <property type="entry name" value="TAFAZZIN"/>
    <property type="match status" value="1"/>
</dbReference>
<comment type="similarity">
    <text evidence="6">Belongs to the taffazin family.</text>
</comment>
<sequence>MSGPAPPTRPGLPWRLASVAVMSTVGAASRGFLYGLNNIETTGLDKFLELLDQRKAVDIRPRGLLTVCNHVGVLDDPIIWGVLPFRYSLDPENLRWSLGAHDICFKNKYCPPKMGPMARKMLTRNLP</sequence>
<accession>A0A9P4YVI2</accession>
<keyword evidence="3" id="KW-0443">Lipid metabolism</keyword>